<dbReference type="KEGG" id="agv:OJF2_28030"/>
<dbReference type="InterPro" id="IPR029044">
    <property type="entry name" value="Nucleotide-diphossugar_trans"/>
</dbReference>
<reference evidence="4 5" key="1">
    <citation type="submission" date="2019-08" db="EMBL/GenBank/DDBJ databases">
        <title>Deep-cultivation of Planctomycetes and their phenomic and genomic characterization uncovers novel biology.</title>
        <authorList>
            <person name="Wiegand S."/>
            <person name="Jogler M."/>
            <person name="Boedeker C."/>
            <person name="Pinto D."/>
            <person name="Vollmers J."/>
            <person name="Rivas-Marin E."/>
            <person name="Kohn T."/>
            <person name="Peeters S.H."/>
            <person name="Heuer A."/>
            <person name="Rast P."/>
            <person name="Oberbeckmann S."/>
            <person name="Bunk B."/>
            <person name="Jeske O."/>
            <person name="Meyerdierks A."/>
            <person name="Storesund J.E."/>
            <person name="Kallscheuer N."/>
            <person name="Luecker S."/>
            <person name="Lage O.M."/>
            <person name="Pohl T."/>
            <person name="Merkel B.J."/>
            <person name="Hornburger P."/>
            <person name="Mueller R.-W."/>
            <person name="Bruemmer F."/>
            <person name="Labrenz M."/>
            <person name="Spormann A.M."/>
            <person name="Op den Camp H."/>
            <person name="Overmann J."/>
            <person name="Amann R."/>
            <person name="Jetten M.S.M."/>
            <person name="Mascher T."/>
            <person name="Medema M.H."/>
            <person name="Devos D.P."/>
            <person name="Kaster A.-K."/>
            <person name="Ovreas L."/>
            <person name="Rohde M."/>
            <person name="Galperin M.Y."/>
            <person name="Jogler C."/>
        </authorList>
    </citation>
    <scope>NUCLEOTIDE SEQUENCE [LARGE SCALE GENOMIC DNA]</scope>
    <source>
        <strain evidence="4 5">OJF2</strain>
    </source>
</reference>
<dbReference type="EC" id="2.4.1.293" evidence="4"/>
<dbReference type="EMBL" id="CP042997">
    <property type="protein sequence ID" value="QEH34268.1"/>
    <property type="molecule type" value="Genomic_DNA"/>
</dbReference>
<dbReference type="Pfam" id="PF00535">
    <property type="entry name" value="Glycos_transf_2"/>
    <property type="match status" value="1"/>
</dbReference>
<evidence type="ECO:0000259" key="2">
    <source>
        <dbReference type="Pfam" id="PF00535"/>
    </source>
</evidence>
<dbReference type="InterPro" id="IPR001173">
    <property type="entry name" value="Glyco_trans_2-like"/>
</dbReference>
<evidence type="ECO:0000256" key="1">
    <source>
        <dbReference type="SAM" id="MobiDB-lite"/>
    </source>
</evidence>
<name>A0A5B9W169_9BACT</name>
<dbReference type="Pfam" id="PF13439">
    <property type="entry name" value="Glyco_transf_4"/>
    <property type="match status" value="1"/>
</dbReference>
<keyword evidence="4" id="KW-0328">Glycosyltransferase</keyword>
<dbReference type="PANTHER" id="PTHR22916:SF30">
    <property type="entry name" value="IPT_TIG DOMAIN-CONTAINING PROTEIN"/>
    <property type="match status" value="1"/>
</dbReference>
<dbReference type="InterPro" id="IPR028098">
    <property type="entry name" value="Glyco_trans_4-like_N"/>
</dbReference>
<dbReference type="SUPFAM" id="SSF53448">
    <property type="entry name" value="Nucleotide-diphospho-sugar transferases"/>
    <property type="match status" value="1"/>
</dbReference>
<gene>
    <name evidence="4" type="primary">pglI_1</name>
    <name evidence="4" type="ORF">OJF2_28030</name>
</gene>
<dbReference type="SUPFAM" id="SSF53756">
    <property type="entry name" value="UDP-Glycosyltransferase/glycogen phosphorylase"/>
    <property type="match status" value="1"/>
</dbReference>
<dbReference type="Pfam" id="PF13692">
    <property type="entry name" value="Glyco_trans_1_4"/>
    <property type="match status" value="1"/>
</dbReference>
<feature type="domain" description="Glycosyltransferase subfamily 4-like N-terminal" evidence="3">
    <location>
        <begin position="58"/>
        <end position="218"/>
    </location>
</feature>
<proteinExistence type="predicted"/>
<keyword evidence="5" id="KW-1185">Reference proteome</keyword>
<evidence type="ECO:0000313" key="5">
    <source>
        <dbReference type="Proteomes" id="UP000324233"/>
    </source>
</evidence>
<dbReference type="GO" id="GO:0016758">
    <property type="term" value="F:hexosyltransferase activity"/>
    <property type="evidence" value="ECO:0007669"/>
    <property type="project" value="UniProtKB-ARBA"/>
</dbReference>
<dbReference type="AlphaFoldDB" id="A0A5B9W169"/>
<evidence type="ECO:0000259" key="3">
    <source>
        <dbReference type="Pfam" id="PF13439"/>
    </source>
</evidence>
<keyword evidence="4" id="KW-0808">Transferase</keyword>
<feature type="region of interest" description="Disordered" evidence="1">
    <location>
        <begin position="770"/>
        <end position="802"/>
    </location>
</feature>
<dbReference type="CDD" id="cd00761">
    <property type="entry name" value="Glyco_tranf_GTA_type"/>
    <property type="match status" value="1"/>
</dbReference>
<evidence type="ECO:0000313" key="4">
    <source>
        <dbReference type="EMBL" id="QEH34268.1"/>
    </source>
</evidence>
<dbReference type="CDD" id="cd03801">
    <property type="entry name" value="GT4_PimA-like"/>
    <property type="match status" value="1"/>
</dbReference>
<organism evidence="4 5">
    <name type="scientific">Aquisphaera giovannonii</name>
    <dbReference type="NCBI Taxonomy" id="406548"/>
    <lineage>
        <taxon>Bacteria</taxon>
        <taxon>Pseudomonadati</taxon>
        <taxon>Planctomycetota</taxon>
        <taxon>Planctomycetia</taxon>
        <taxon>Isosphaerales</taxon>
        <taxon>Isosphaeraceae</taxon>
        <taxon>Aquisphaera</taxon>
    </lineage>
</organism>
<sequence length="802" mass="88136">MLTSTIHDEFPDESLATRPGAGLHRSARGGVDATGPLRVCIASHCLLGPVREGAIAGHYMALAQALLDAGHDVTFLYTGGPLGEASSIGEWIGRYAEAGLRVVPLPGPRLPINNHYESCISYLTYEWLREHDEFDVVHFHEWRGIGYYSLLAKHQGLAFRRATLCVGVHGPSLWVKQSNHELLDRVLDLEVDYLERQSVALADVVTSTSRYMLEWLTQQRWALPSACDVRSILRPALPRTGRVREAAPPTAGEGRVEELVFFGRLEGGKGLALFCDALDRLAAGPSRPFHVTFLGHDGIVEGQHGLGYIRHRSQRWPFPWRAMAELDDAGAIDYLSRPGRLAVLPSLMENSAIAVHQCLAAGIPFLASDVGGIPELVRAEDRPAVLVQPRPSPLAERMRAALDRPARPARPAFDEQADRRAWLEWHADAARLAAAAPTTGGRHDGEARPRVSVCIAHFNRPEYLRLALESVEAQDYPDFEVIVVDDGSTLPAAVAYLDSLEPKFAARGWQILRQGNLYPGAARNNAARHATGQYLMFMDDDNVAKPHELSRFVQVAEQTGADILTCFMEVVESDDPIDLDRAPSSMTLFLGDCLSVGALYNCLGDTNSLVRRDSFLAVGGLTEDWGHNHEDMEFYARAIFKGLRLLVVPEALFLYRSSTSSLIKTSSEYLNSMRGLRPYSENLPVPISQIVSYAVAQAKKELSPPPPPPPPVVEPPAPVELPLRYRLADRINLLARRAGPVHGAARASLVLGLGIARRMRRFARGLGEMARARGAGRDSSPTPRLVAPRGPHKRVRDGAPRR</sequence>
<dbReference type="Proteomes" id="UP000324233">
    <property type="component" value="Chromosome"/>
</dbReference>
<dbReference type="Gene3D" id="3.40.50.2000">
    <property type="entry name" value="Glycogen Phosphorylase B"/>
    <property type="match status" value="2"/>
</dbReference>
<dbReference type="RefSeq" id="WP_168221779.1">
    <property type="nucleotide sequence ID" value="NZ_CP042997.1"/>
</dbReference>
<feature type="domain" description="Glycosyltransferase 2-like" evidence="2">
    <location>
        <begin position="452"/>
        <end position="574"/>
    </location>
</feature>
<dbReference type="Gene3D" id="3.90.550.10">
    <property type="entry name" value="Spore Coat Polysaccharide Biosynthesis Protein SpsA, Chain A"/>
    <property type="match status" value="1"/>
</dbReference>
<protein>
    <submittedName>
        <fullName evidence="4">GalNAc(5)-diNAcBac-PP-undecaprenol beta-1,3-glucosyltransferase</fullName>
        <ecNumber evidence="4">2.4.1.293</ecNumber>
    </submittedName>
</protein>
<dbReference type="PANTHER" id="PTHR22916">
    <property type="entry name" value="GLYCOSYLTRANSFERASE"/>
    <property type="match status" value="1"/>
</dbReference>
<accession>A0A5B9W169</accession>